<keyword evidence="2" id="KW-1185">Reference proteome</keyword>
<dbReference type="AlphaFoldDB" id="A0A100WHS2"/>
<dbReference type="EMBL" id="BCSY01000079">
    <property type="protein sequence ID" value="GAS98139.1"/>
    <property type="molecule type" value="Genomic_DNA"/>
</dbReference>
<sequence>MSTAADDDYEATAQATAWIADATRRFAGLSESELDADERWSQTGAALRNLRASITQRISALPRQGKPIRTSQPGINVSHIALAKLLTSALAQPAADVAAAIADVELRVDAEQLTAVHVHLIGVGAEPRDRTYLQDGDALRREAARVVHAAIGENAAEITASWDDVVIT</sequence>
<dbReference type="RefSeq" id="WP_062658977.1">
    <property type="nucleotide sequence ID" value="NZ_BCSY01000079.1"/>
</dbReference>
<name>A0A100WHS2_MYCCR</name>
<evidence type="ECO:0000313" key="2">
    <source>
        <dbReference type="Proteomes" id="UP000069443"/>
    </source>
</evidence>
<dbReference type="OrthoDB" id="4729174at2"/>
<reference evidence="2" key="2">
    <citation type="submission" date="2016-02" db="EMBL/GenBank/DDBJ databases">
        <title>Draft genome sequence of five rapidly growing Mycobacterium species.</title>
        <authorList>
            <person name="Katahira K."/>
            <person name="Gotou Y."/>
            <person name="Iida K."/>
            <person name="Ogura Y."/>
            <person name="Hayashi T."/>
        </authorList>
    </citation>
    <scope>NUCLEOTIDE SEQUENCE [LARGE SCALE GENOMIC DNA]</scope>
    <source>
        <strain evidence="2">JCM15298</strain>
    </source>
</reference>
<gene>
    <name evidence="1" type="ORF">RMCC_5104</name>
</gene>
<proteinExistence type="predicted"/>
<comment type="caution">
    <text evidence="1">The sequence shown here is derived from an EMBL/GenBank/DDBJ whole genome shotgun (WGS) entry which is preliminary data.</text>
</comment>
<dbReference type="STRING" id="228230.RMCC_5104"/>
<reference evidence="2" key="1">
    <citation type="journal article" date="2016" name="Genome Announc.">
        <title>Draft Genome Sequences of Five Rapidly Growing Mycobacterium Species, M. thermoresistibile, M. fortuitum subsp. acetamidolyticum, M. canariasense, M. brisbanense, and M. novocastrense.</title>
        <authorList>
            <person name="Katahira K."/>
            <person name="Ogura Y."/>
            <person name="Gotoh Y."/>
            <person name="Hayashi T."/>
        </authorList>
    </citation>
    <scope>NUCLEOTIDE SEQUENCE [LARGE SCALE GENOMIC DNA]</scope>
    <source>
        <strain evidence="2">JCM15298</strain>
    </source>
</reference>
<organism evidence="1 2">
    <name type="scientific">Mycolicibacterium canariasense</name>
    <name type="common">Mycobacterium canariasense</name>
    <dbReference type="NCBI Taxonomy" id="228230"/>
    <lineage>
        <taxon>Bacteria</taxon>
        <taxon>Bacillati</taxon>
        <taxon>Actinomycetota</taxon>
        <taxon>Actinomycetes</taxon>
        <taxon>Mycobacteriales</taxon>
        <taxon>Mycobacteriaceae</taxon>
        <taxon>Mycolicibacterium</taxon>
    </lineage>
</organism>
<protein>
    <submittedName>
        <fullName evidence="1">Uncharacterized protein</fullName>
    </submittedName>
</protein>
<dbReference type="Proteomes" id="UP000069443">
    <property type="component" value="Unassembled WGS sequence"/>
</dbReference>
<evidence type="ECO:0000313" key="1">
    <source>
        <dbReference type="EMBL" id="GAS98139.1"/>
    </source>
</evidence>
<accession>A0A100WHS2</accession>